<dbReference type="Gene3D" id="2.60.40.10">
    <property type="entry name" value="Immunoglobulins"/>
    <property type="match status" value="1"/>
</dbReference>
<accession>A0A813RSV7</accession>
<keyword evidence="1" id="KW-0245">EGF-like domain</keyword>
<keyword evidence="2" id="KW-1133">Transmembrane helix</keyword>
<reference evidence="6" key="1">
    <citation type="submission" date="2021-02" db="EMBL/GenBank/DDBJ databases">
        <authorList>
            <person name="Nowell W R."/>
        </authorList>
    </citation>
    <scope>NUCLEOTIDE SEQUENCE</scope>
</reference>
<evidence type="ECO:0000259" key="5">
    <source>
        <dbReference type="PROSITE" id="PS50835"/>
    </source>
</evidence>
<comment type="caution">
    <text evidence="6">The sequence shown here is derived from an EMBL/GenBank/DDBJ whole genome shotgun (WGS) entry which is preliminary data.</text>
</comment>
<feature type="transmembrane region" description="Helical" evidence="2">
    <location>
        <begin position="602"/>
        <end position="630"/>
    </location>
</feature>
<evidence type="ECO:0000256" key="3">
    <source>
        <dbReference type="SAM" id="SignalP"/>
    </source>
</evidence>
<proteinExistence type="predicted"/>
<keyword evidence="1" id="KW-1015">Disulfide bond</keyword>
<evidence type="ECO:0008006" key="9">
    <source>
        <dbReference type="Google" id="ProtNLM"/>
    </source>
</evidence>
<dbReference type="Gene3D" id="2.10.25.10">
    <property type="entry name" value="Laminin"/>
    <property type="match status" value="1"/>
</dbReference>
<dbReference type="InterPro" id="IPR000742">
    <property type="entry name" value="EGF"/>
</dbReference>
<dbReference type="Proteomes" id="UP000663829">
    <property type="component" value="Unassembled WGS sequence"/>
</dbReference>
<gene>
    <name evidence="6" type="ORF">GPM918_LOCUS2890</name>
    <name evidence="7" type="ORF">SRO942_LOCUS2890</name>
</gene>
<evidence type="ECO:0000256" key="1">
    <source>
        <dbReference type="PROSITE-ProRule" id="PRU00076"/>
    </source>
</evidence>
<dbReference type="PROSITE" id="PS50026">
    <property type="entry name" value="EGF_3"/>
    <property type="match status" value="1"/>
</dbReference>
<evidence type="ECO:0000259" key="4">
    <source>
        <dbReference type="PROSITE" id="PS50026"/>
    </source>
</evidence>
<evidence type="ECO:0000313" key="6">
    <source>
        <dbReference type="EMBL" id="CAF0788864.1"/>
    </source>
</evidence>
<dbReference type="OrthoDB" id="10028801at2759"/>
<dbReference type="PROSITE" id="PS00022">
    <property type="entry name" value="EGF_1"/>
    <property type="match status" value="1"/>
</dbReference>
<protein>
    <recommendedName>
        <fullName evidence="9">EGF-like domain-containing protein</fullName>
    </recommendedName>
</protein>
<evidence type="ECO:0000313" key="8">
    <source>
        <dbReference type="Proteomes" id="UP000663829"/>
    </source>
</evidence>
<feature type="transmembrane region" description="Helical" evidence="2">
    <location>
        <begin position="554"/>
        <end position="582"/>
    </location>
</feature>
<comment type="caution">
    <text evidence="1">Lacks conserved residue(s) required for the propagation of feature annotation.</text>
</comment>
<dbReference type="PROSITE" id="PS50835">
    <property type="entry name" value="IG_LIKE"/>
    <property type="match status" value="1"/>
</dbReference>
<feature type="domain" description="EGF-like" evidence="4">
    <location>
        <begin position="231"/>
        <end position="268"/>
    </location>
</feature>
<keyword evidence="3" id="KW-0732">Signal</keyword>
<dbReference type="InterPro" id="IPR007110">
    <property type="entry name" value="Ig-like_dom"/>
</dbReference>
<dbReference type="InterPro" id="IPR013783">
    <property type="entry name" value="Ig-like_fold"/>
</dbReference>
<feature type="domain" description="Ig-like" evidence="5">
    <location>
        <begin position="154"/>
        <end position="235"/>
    </location>
</feature>
<feature type="signal peptide" evidence="3">
    <location>
        <begin position="1"/>
        <end position="21"/>
    </location>
</feature>
<keyword evidence="2" id="KW-0812">Transmembrane</keyword>
<keyword evidence="8" id="KW-1185">Reference proteome</keyword>
<dbReference type="EMBL" id="CAJOBC010000334">
    <property type="protein sequence ID" value="CAF3572985.1"/>
    <property type="molecule type" value="Genomic_DNA"/>
</dbReference>
<feature type="transmembrane region" description="Helical" evidence="2">
    <location>
        <begin position="289"/>
        <end position="312"/>
    </location>
</feature>
<dbReference type="AlphaFoldDB" id="A0A813RSV7"/>
<evidence type="ECO:0000256" key="2">
    <source>
        <dbReference type="SAM" id="Phobius"/>
    </source>
</evidence>
<dbReference type="SUPFAM" id="SSF57196">
    <property type="entry name" value="EGF/Laminin"/>
    <property type="match status" value="1"/>
</dbReference>
<name>A0A813RSV7_9BILA</name>
<feature type="disulfide bond" evidence="1">
    <location>
        <begin position="258"/>
        <end position="267"/>
    </location>
</feature>
<dbReference type="EMBL" id="CAJNOQ010000334">
    <property type="protein sequence ID" value="CAF0788864.1"/>
    <property type="molecule type" value="Genomic_DNA"/>
</dbReference>
<organism evidence="6 8">
    <name type="scientific">Didymodactylos carnosus</name>
    <dbReference type="NCBI Taxonomy" id="1234261"/>
    <lineage>
        <taxon>Eukaryota</taxon>
        <taxon>Metazoa</taxon>
        <taxon>Spiralia</taxon>
        <taxon>Gnathifera</taxon>
        <taxon>Rotifera</taxon>
        <taxon>Eurotatoria</taxon>
        <taxon>Bdelloidea</taxon>
        <taxon>Philodinida</taxon>
        <taxon>Philodinidae</taxon>
        <taxon>Didymodactylos</taxon>
    </lineage>
</organism>
<keyword evidence="2" id="KW-0472">Membrane</keyword>
<feature type="chain" id="PRO_5036222850" description="EGF-like domain-containing protein" evidence="3">
    <location>
        <begin position="22"/>
        <end position="678"/>
    </location>
</feature>
<dbReference type="Proteomes" id="UP000681722">
    <property type="component" value="Unassembled WGS sequence"/>
</dbReference>
<evidence type="ECO:0000313" key="7">
    <source>
        <dbReference type="EMBL" id="CAF3572985.1"/>
    </source>
</evidence>
<sequence>MLGLLIGIILILLLKINLIESCNNINSIDIQSAAYSYPIILRVQPTNINHKILLPKNQYHVIVKEIIKMKSSSYIHLQINDIISIFVAPTIIDQNENCWQLLEIIHSNLIVFLTSSTTINSLNFEILYPPIESTIRVRTHIQRVICNSCETYSPQVIVKTLQYKPKLFKSYRLQCNTRGNPQPKVFWSKNNHTKQFHSSKEYAENPMNKTQSSITLVFDSNNPLEDYSKRKNSTCDYLDRCYNRGQCIILEKKLQCLCEKNFFGDRCEHSYEEMVKKHNNELLVFKSRFITTLMLGIVLFLLITLGLVSWLLSRAGKRNIKFQNTPIDVETVEDKDDKIVVQESNHLVESSPSQPLSINILKIHESKENIQPKTSKISAFVNESIIATNKTENTTSKINEHELNPVVHVSLPSSQKSVLIGKPYFTDTSTNDEDDEDEFNDHDEDIILRRARTFSSQKETPINNDEYEERFSLKMNNSELHGLNNDLILTEGYHYCSDDHGLIKPLESSSSLRRMIPPPPPKRFTKYVSSRFLLPTPSKISSNILAHDKSLTQCLGFVVILCFCAITIVTLIVASVNIQLLRLGLINVTTDGHTYQKEPKDFIVLTALTLSCMECLVCLLSILIGIRLAFDAKNQRFRKKEGAFFVQILSEKDIVVVSKAPSSKYSSGWNGSLHSSSS</sequence>